<feature type="transmembrane region" description="Helical" evidence="10">
    <location>
        <begin position="277"/>
        <end position="294"/>
    </location>
</feature>
<name>A0A1H4D6G7_9BACT</name>
<evidence type="ECO:0000256" key="10">
    <source>
        <dbReference type="SAM" id="Phobius"/>
    </source>
</evidence>
<dbReference type="CDD" id="cd17319">
    <property type="entry name" value="MFS_ExuT_GudP_like"/>
    <property type="match status" value="1"/>
</dbReference>
<feature type="transmembrane region" description="Helical" evidence="10">
    <location>
        <begin position="200"/>
        <end position="223"/>
    </location>
</feature>
<dbReference type="Proteomes" id="UP000183253">
    <property type="component" value="Unassembled WGS sequence"/>
</dbReference>
<dbReference type="InterPro" id="IPR011701">
    <property type="entry name" value="MFS"/>
</dbReference>
<dbReference type="InterPro" id="IPR020846">
    <property type="entry name" value="MFS_dom"/>
</dbReference>
<feature type="transmembrane region" description="Helical" evidence="10">
    <location>
        <begin position="128"/>
        <end position="151"/>
    </location>
</feature>
<comment type="catalytic activity">
    <reaction evidence="9">
        <text>aldehydo-D-galacturonate(out) + H(+)(out) = aldehydo-D-galacturonate(in) + H(+)(in)</text>
        <dbReference type="Rhea" id="RHEA:29295"/>
        <dbReference type="ChEBI" id="CHEBI:12952"/>
        <dbReference type="ChEBI" id="CHEBI:15378"/>
    </reaction>
</comment>
<feature type="transmembrane region" description="Helical" evidence="10">
    <location>
        <begin position="410"/>
        <end position="436"/>
    </location>
</feature>
<protein>
    <submittedName>
        <fullName evidence="12">MFS transporter, ACS family, hexuronate transporter</fullName>
    </submittedName>
</protein>
<feature type="transmembrane region" description="Helical" evidence="10">
    <location>
        <begin position="86"/>
        <end position="108"/>
    </location>
</feature>
<keyword evidence="7 10" id="KW-1133">Transmembrane helix</keyword>
<feature type="transmembrane region" description="Helical" evidence="10">
    <location>
        <begin position="314"/>
        <end position="333"/>
    </location>
</feature>
<keyword evidence="2" id="KW-0813">Transport</keyword>
<dbReference type="InterPro" id="IPR050382">
    <property type="entry name" value="MFS_Na/Anion_cotransporter"/>
</dbReference>
<feature type="transmembrane region" description="Helical" evidence="10">
    <location>
        <begin position="54"/>
        <end position="74"/>
    </location>
</feature>
<dbReference type="STRING" id="1033731.SAMN05444145_105152"/>
<evidence type="ECO:0000256" key="5">
    <source>
        <dbReference type="ARBA" id="ARBA00022692"/>
    </source>
</evidence>
<dbReference type="Pfam" id="PF07690">
    <property type="entry name" value="MFS_1"/>
    <property type="match status" value="1"/>
</dbReference>
<dbReference type="FunFam" id="1.20.1250.20:FF:000036">
    <property type="entry name" value="Hexuronate transporter"/>
    <property type="match status" value="1"/>
</dbReference>
<keyword evidence="8 10" id="KW-0472">Membrane</keyword>
<evidence type="ECO:0000256" key="1">
    <source>
        <dbReference type="ARBA" id="ARBA00004429"/>
    </source>
</evidence>
<sequence length="487" mass="53976">MTNNKSTLAGKMTQYRWVICAMLFFATTVNYLDRQVLSLTWDEFIKPEFHWNEYHYGLITSIFSIVYAVCMLFAGRFIDWMGTKKGYLWAIGVWSVGACMHALCGVATEAWVGLPNAAALRAVEAGSAMAATIAMVSMYFFIAARCILALGEAGNFPAAIKVTAEYFPKKDRAYATSIFNAGASIGALFAPLTIPLLAKAWGWEMAFIVIGALGFVWMGFWVFMYKKPSDHPKVNAAELEYIEQDKHELINGAVAKEQKEEDCPKMSFWKTLAFKQTWAFAFGKFMTDGVWWFFLFWTPSYLNSQFGIKMSEGLGVALIFTLYAITMLSIYGGKLPTIIINKTGLNPYAARMRAMLIFAFIPLLVLLAQPMGTISPWFPIILIGLGGAAHQSWSANIFSTVGDMFPKSAIATVTGIGGMAGGVGSMILQWFAGWLFVHAEETNMAYMGFEGKPAGYFVVFCICAVAYLIGWIVMKALVPKYKPIVLE</sequence>
<dbReference type="AlphaFoldDB" id="A0A1H4D6G7"/>
<organism evidence="12 13">
    <name type="scientific">Alistipes timonensis JC136</name>
    <dbReference type="NCBI Taxonomy" id="1033731"/>
    <lineage>
        <taxon>Bacteria</taxon>
        <taxon>Pseudomonadati</taxon>
        <taxon>Bacteroidota</taxon>
        <taxon>Bacteroidia</taxon>
        <taxon>Bacteroidales</taxon>
        <taxon>Rikenellaceae</taxon>
        <taxon>Alistipes</taxon>
    </lineage>
</organism>
<evidence type="ECO:0000256" key="6">
    <source>
        <dbReference type="ARBA" id="ARBA00022729"/>
    </source>
</evidence>
<dbReference type="SUPFAM" id="SSF103473">
    <property type="entry name" value="MFS general substrate transporter"/>
    <property type="match status" value="1"/>
</dbReference>
<reference evidence="12 13" key="1">
    <citation type="submission" date="2016-10" db="EMBL/GenBank/DDBJ databases">
        <authorList>
            <person name="de Groot N.N."/>
        </authorList>
    </citation>
    <scope>NUCLEOTIDE SEQUENCE [LARGE SCALE GENOMIC DNA]</scope>
    <source>
        <strain evidence="12 13">DSM 25383</strain>
    </source>
</reference>
<evidence type="ECO:0000313" key="13">
    <source>
        <dbReference type="Proteomes" id="UP000183253"/>
    </source>
</evidence>
<keyword evidence="13" id="KW-1185">Reference proteome</keyword>
<feature type="domain" description="Major facilitator superfamily (MFS) profile" evidence="11">
    <location>
        <begin position="19"/>
        <end position="482"/>
    </location>
</feature>
<evidence type="ECO:0000256" key="4">
    <source>
        <dbReference type="ARBA" id="ARBA00022519"/>
    </source>
</evidence>
<dbReference type="OrthoDB" id="9781156at2"/>
<dbReference type="GO" id="GO:0005886">
    <property type="term" value="C:plasma membrane"/>
    <property type="evidence" value="ECO:0007669"/>
    <property type="project" value="UniProtKB-SubCell"/>
</dbReference>
<feature type="transmembrane region" description="Helical" evidence="10">
    <location>
        <begin position="377"/>
        <end position="398"/>
    </location>
</feature>
<dbReference type="EMBL" id="FNRI01000005">
    <property type="protein sequence ID" value="SEA67872.1"/>
    <property type="molecule type" value="Genomic_DNA"/>
</dbReference>
<evidence type="ECO:0000256" key="3">
    <source>
        <dbReference type="ARBA" id="ARBA00022475"/>
    </source>
</evidence>
<keyword evidence="3" id="KW-1003">Cell membrane</keyword>
<proteinExistence type="predicted"/>
<evidence type="ECO:0000256" key="9">
    <source>
        <dbReference type="ARBA" id="ARBA00052849"/>
    </source>
</evidence>
<evidence type="ECO:0000256" key="8">
    <source>
        <dbReference type="ARBA" id="ARBA00023136"/>
    </source>
</evidence>
<comment type="subcellular location">
    <subcellularLocation>
        <location evidence="1">Cell inner membrane</location>
        <topology evidence="1">Multi-pass membrane protein</topology>
    </subcellularLocation>
</comment>
<feature type="transmembrane region" description="Helical" evidence="10">
    <location>
        <begin position="456"/>
        <end position="478"/>
    </location>
</feature>
<dbReference type="InterPro" id="IPR036259">
    <property type="entry name" value="MFS_trans_sf"/>
</dbReference>
<gene>
    <name evidence="12" type="ORF">SAMN05444145_105152</name>
</gene>
<evidence type="ECO:0000259" key="11">
    <source>
        <dbReference type="PROSITE" id="PS50850"/>
    </source>
</evidence>
<accession>A0A1H4D6G7</accession>
<evidence type="ECO:0000256" key="2">
    <source>
        <dbReference type="ARBA" id="ARBA00022448"/>
    </source>
</evidence>
<dbReference type="GO" id="GO:0015134">
    <property type="term" value="F:hexuronate transmembrane transporter activity"/>
    <property type="evidence" value="ECO:0007669"/>
    <property type="project" value="TreeGrafter"/>
</dbReference>
<dbReference type="PROSITE" id="PS50850">
    <property type="entry name" value="MFS"/>
    <property type="match status" value="1"/>
</dbReference>
<dbReference type="Gene3D" id="1.20.1250.20">
    <property type="entry name" value="MFS general substrate transporter like domains"/>
    <property type="match status" value="1"/>
</dbReference>
<dbReference type="RefSeq" id="WP_143029377.1">
    <property type="nucleotide sequence ID" value="NZ_CAEG01000005.1"/>
</dbReference>
<evidence type="ECO:0000313" key="12">
    <source>
        <dbReference type="EMBL" id="SEA67872.1"/>
    </source>
</evidence>
<keyword evidence="5 10" id="KW-0812">Transmembrane</keyword>
<evidence type="ECO:0000256" key="7">
    <source>
        <dbReference type="ARBA" id="ARBA00022989"/>
    </source>
</evidence>
<dbReference type="PANTHER" id="PTHR11662">
    <property type="entry name" value="SOLUTE CARRIER FAMILY 17"/>
    <property type="match status" value="1"/>
</dbReference>
<keyword evidence="4" id="KW-0997">Cell inner membrane</keyword>
<feature type="transmembrane region" description="Helical" evidence="10">
    <location>
        <begin position="15"/>
        <end position="32"/>
    </location>
</feature>
<keyword evidence="6" id="KW-0732">Signal</keyword>
<feature type="transmembrane region" description="Helical" evidence="10">
    <location>
        <begin position="172"/>
        <end position="194"/>
    </location>
</feature>
<dbReference type="PANTHER" id="PTHR11662:SF285">
    <property type="entry name" value="HEXURONATE TRANSPORTER"/>
    <property type="match status" value="1"/>
</dbReference>
<feature type="transmembrane region" description="Helical" evidence="10">
    <location>
        <begin position="354"/>
        <end position="371"/>
    </location>
</feature>